<evidence type="ECO:0000256" key="1">
    <source>
        <dbReference type="SAM" id="Phobius"/>
    </source>
</evidence>
<dbReference type="InterPro" id="IPR036890">
    <property type="entry name" value="HATPase_C_sf"/>
</dbReference>
<dbReference type="Proteomes" id="UP000198356">
    <property type="component" value="Unassembled WGS sequence"/>
</dbReference>
<dbReference type="GO" id="GO:0000155">
    <property type="term" value="F:phosphorelay sensor kinase activity"/>
    <property type="evidence" value="ECO:0007669"/>
    <property type="project" value="InterPro"/>
</dbReference>
<feature type="domain" description="Signal transduction histidine kinase internal region" evidence="2">
    <location>
        <begin position="167"/>
        <end position="246"/>
    </location>
</feature>
<gene>
    <name evidence="3" type="ORF">SAMN05421770_107133</name>
</gene>
<feature type="transmembrane region" description="Helical" evidence="1">
    <location>
        <begin position="126"/>
        <end position="146"/>
    </location>
</feature>
<sequence>MADGWSMKAAGGRLRGVVLAFVFWTAVSLVFVLPLLGRSANLGRTLLAALVQWWLWGLLAPGIVAVDRALRFPGERLGMRVASHLAIGACVALLYSYLLAVVRALLRLGDWSQTHSHAVLVEAGRDIFWSLLVYFMIVGATQAYSYQQRYLSARIRAERSERMASEARLHALRSQLDPHFLFNTLNGISAYVERDPRLARSMIEQLGDLLRLSLKSQGRESISLREELAFVEHYLALQKMRYRDRLRIEMDIAADAREALVPSLLLQPLVENAICHGIAPLTGGGSLTISARIAAGQLLLGVVDDGVGLTPGWSIDDQTGMGLRLTRERLAVRDPGSQGRFEVLPGAVGGVEVRIALPLRFMEEAP</sequence>
<dbReference type="EMBL" id="FZOU01000007">
    <property type="protein sequence ID" value="SNT31518.1"/>
    <property type="molecule type" value="Genomic_DNA"/>
</dbReference>
<feature type="transmembrane region" description="Helical" evidence="1">
    <location>
        <begin position="82"/>
        <end position="106"/>
    </location>
</feature>
<dbReference type="InterPro" id="IPR050640">
    <property type="entry name" value="Bact_2-comp_sensor_kinase"/>
</dbReference>
<dbReference type="InterPro" id="IPR010559">
    <property type="entry name" value="Sig_transdc_His_kin_internal"/>
</dbReference>
<protein>
    <submittedName>
        <fullName evidence="3">Histidine kinase</fullName>
    </submittedName>
</protein>
<keyword evidence="4" id="KW-1185">Reference proteome</keyword>
<evidence type="ECO:0000259" key="2">
    <source>
        <dbReference type="Pfam" id="PF06580"/>
    </source>
</evidence>
<dbReference type="PANTHER" id="PTHR34220:SF7">
    <property type="entry name" value="SENSOR HISTIDINE KINASE YPDA"/>
    <property type="match status" value="1"/>
</dbReference>
<dbReference type="GO" id="GO:0016020">
    <property type="term" value="C:membrane"/>
    <property type="evidence" value="ECO:0007669"/>
    <property type="project" value="InterPro"/>
</dbReference>
<feature type="transmembrane region" description="Helical" evidence="1">
    <location>
        <begin position="53"/>
        <end position="70"/>
    </location>
</feature>
<keyword evidence="3" id="KW-0808">Transferase</keyword>
<feature type="transmembrane region" description="Helical" evidence="1">
    <location>
        <begin position="12"/>
        <end position="33"/>
    </location>
</feature>
<organism evidence="3 4">
    <name type="scientific">Granulicella rosea</name>
    <dbReference type="NCBI Taxonomy" id="474952"/>
    <lineage>
        <taxon>Bacteria</taxon>
        <taxon>Pseudomonadati</taxon>
        <taxon>Acidobacteriota</taxon>
        <taxon>Terriglobia</taxon>
        <taxon>Terriglobales</taxon>
        <taxon>Acidobacteriaceae</taxon>
        <taxon>Granulicella</taxon>
    </lineage>
</organism>
<evidence type="ECO:0000313" key="3">
    <source>
        <dbReference type="EMBL" id="SNT31518.1"/>
    </source>
</evidence>
<keyword evidence="1" id="KW-1133">Transmembrane helix</keyword>
<proteinExistence type="predicted"/>
<dbReference type="Gene3D" id="3.30.565.10">
    <property type="entry name" value="Histidine kinase-like ATPase, C-terminal domain"/>
    <property type="match status" value="1"/>
</dbReference>
<keyword evidence="1" id="KW-0472">Membrane</keyword>
<dbReference type="PANTHER" id="PTHR34220">
    <property type="entry name" value="SENSOR HISTIDINE KINASE YPDA"/>
    <property type="match status" value="1"/>
</dbReference>
<keyword evidence="3" id="KW-0418">Kinase</keyword>
<accession>A0A239LNQ1</accession>
<reference evidence="3 4" key="1">
    <citation type="submission" date="2017-06" db="EMBL/GenBank/DDBJ databases">
        <authorList>
            <person name="Kim H.J."/>
            <person name="Triplett B.A."/>
        </authorList>
    </citation>
    <scope>NUCLEOTIDE SEQUENCE [LARGE SCALE GENOMIC DNA]</scope>
    <source>
        <strain evidence="3 4">DSM 18704</strain>
    </source>
</reference>
<name>A0A239LNQ1_9BACT</name>
<keyword evidence="1" id="KW-0812">Transmembrane</keyword>
<dbReference type="Pfam" id="PF06580">
    <property type="entry name" value="His_kinase"/>
    <property type="match status" value="1"/>
</dbReference>
<dbReference type="AlphaFoldDB" id="A0A239LNQ1"/>
<evidence type="ECO:0000313" key="4">
    <source>
        <dbReference type="Proteomes" id="UP000198356"/>
    </source>
</evidence>
<dbReference type="SUPFAM" id="SSF55874">
    <property type="entry name" value="ATPase domain of HSP90 chaperone/DNA topoisomerase II/histidine kinase"/>
    <property type="match status" value="1"/>
</dbReference>